<reference evidence="1" key="1">
    <citation type="submission" date="2022-08" db="EMBL/GenBank/DDBJ databases">
        <title>Genome Sequence of Pycnoporus sanguineus.</title>
        <authorList>
            <person name="Buettner E."/>
        </authorList>
    </citation>
    <scope>NUCLEOTIDE SEQUENCE</scope>
    <source>
        <strain evidence="1">CG-C14</strain>
    </source>
</reference>
<gene>
    <name evidence="1" type="ORF">NUW54_g12386</name>
</gene>
<evidence type="ECO:0000313" key="1">
    <source>
        <dbReference type="EMBL" id="KAJ2971910.1"/>
    </source>
</evidence>
<organism evidence="1 2">
    <name type="scientific">Trametes sanguinea</name>
    <dbReference type="NCBI Taxonomy" id="158606"/>
    <lineage>
        <taxon>Eukaryota</taxon>
        <taxon>Fungi</taxon>
        <taxon>Dikarya</taxon>
        <taxon>Basidiomycota</taxon>
        <taxon>Agaricomycotina</taxon>
        <taxon>Agaricomycetes</taxon>
        <taxon>Polyporales</taxon>
        <taxon>Polyporaceae</taxon>
        <taxon>Trametes</taxon>
    </lineage>
</organism>
<name>A0ACC1MY21_9APHY</name>
<evidence type="ECO:0000313" key="2">
    <source>
        <dbReference type="Proteomes" id="UP001144978"/>
    </source>
</evidence>
<keyword evidence="2" id="KW-1185">Reference proteome</keyword>
<comment type="caution">
    <text evidence="1">The sequence shown here is derived from an EMBL/GenBank/DDBJ whole genome shotgun (WGS) entry which is preliminary data.</text>
</comment>
<dbReference type="EMBL" id="JANSHE010005253">
    <property type="protein sequence ID" value="KAJ2971910.1"/>
    <property type="molecule type" value="Genomic_DNA"/>
</dbReference>
<accession>A0ACC1MY21</accession>
<protein>
    <submittedName>
        <fullName evidence="1">Uncharacterized protein</fullName>
    </submittedName>
</protein>
<proteinExistence type="predicted"/>
<sequence length="310" mass="34088">MFAFPGEALCEPITVRPDPTQHSRSPPVPSSQPSSSSTRTSSPPLLSSLLVPLTALLDDVSAHSLCMINWPERPSAYVHTHSPRFSQSSRPTPQRTVRVRNITQTGPRWSDHTASHPLEVHVSCSARASPGSQRALVFPLRDASSDDGSTRTPQHELPPRSTYTVPLTSLPPTRRLPGSAPQQQQQRGEQVDARGGDEGPCEVRSQPLRISYSDPWHAVTQVVADALHDICSLFREARPDLLAMLDARQLAQAIYNPIANELESLGEELDDLFVRTLGLEPRHYRWLLQTRRDIAAARAMPPPLAAAATL</sequence>
<dbReference type="Proteomes" id="UP001144978">
    <property type="component" value="Unassembled WGS sequence"/>
</dbReference>